<feature type="compositionally biased region" description="Low complexity" evidence="4">
    <location>
        <begin position="312"/>
        <end position="326"/>
    </location>
</feature>
<feature type="region of interest" description="Disordered" evidence="4">
    <location>
        <begin position="240"/>
        <end position="262"/>
    </location>
</feature>
<name>A0A6U2EXJ2_9CHLO</name>
<dbReference type="SUPFAM" id="SSF53187">
    <property type="entry name" value="Zn-dependent exopeptidases"/>
    <property type="match status" value="1"/>
</dbReference>
<dbReference type="InterPro" id="IPR050821">
    <property type="entry name" value="Cytosolic_carboxypeptidase"/>
</dbReference>
<feature type="region of interest" description="Disordered" evidence="4">
    <location>
        <begin position="1153"/>
        <end position="1184"/>
    </location>
</feature>
<feature type="domain" description="Peptidase M14" evidence="5">
    <location>
        <begin position="511"/>
        <end position="803"/>
    </location>
</feature>
<feature type="region of interest" description="Disordered" evidence="4">
    <location>
        <begin position="1349"/>
        <end position="1394"/>
    </location>
</feature>
<feature type="region of interest" description="Disordered" evidence="4">
    <location>
        <begin position="312"/>
        <end position="343"/>
    </location>
</feature>
<comment type="cofactor">
    <cofactor evidence="1">
        <name>Zn(2+)</name>
        <dbReference type="ChEBI" id="CHEBI:29105"/>
    </cofactor>
</comment>
<feature type="region of interest" description="Disordered" evidence="4">
    <location>
        <begin position="840"/>
        <end position="878"/>
    </location>
</feature>
<evidence type="ECO:0000313" key="6">
    <source>
        <dbReference type="EMBL" id="CAD8288035.1"/>
    </source>
</evidence>
<evidence type="ECO:0000256" key="4">
    <source>
        <dbReference type="SAM" id="MobiDB-lite"/>
    </source>
</evidence>
<dbReference type="PROSITE" id="PS52035">
    <property type="entry name" value="PEPTIDASE_M14"/>
    <property type="match status" value="1"/>
</dbReference>
<evidence type="ECO:0000256" key="2">
    <source>
        <dbReference type="ARBA" id="ARBA00005988"/>
    </source>
</evidence>
<evidence type="ECO:0000313" key="7">
    <source>
        <dbReference type="EMBL" id="CAD8288036.1"/>
    </source>
</evidence>
<feature type="compositionally biased region" description="Acidic residues" evidence="4">
    <location>
        <begin position="840"/>
        <end position="861"/>
    </location>
</feature>
<gene>
    <name evidence="6" type="ORF">CEUR00632_LOCUS8074</name>
    <name evidence="7" type="ORF">CEUR00632_LOCUS8075</name>
</gene>
<dbReference type="EMBL" id="HBEC01017247">
    <property type="protein sequence ID" value="CAD8288036.1"/>
    <property type="molecule type" value="Transcribed_RNA"/>
</dbReference>
<evidence type="ECO:0000256" key="3">
    <source>
        <dbReference type="PROSITE-ProRule" id="PRU01379"/>
    </source>
</evidence>
<dbReference type="InterPro" id="IPR000834">
    <property type="entry name" value="Peptidase_M14"/>
</dbReference>
<feature type="active site" description="Proton donor/acceptor" evidence="3">
    <location>
        <position position="766"/>
    </location>
</feature>
<organism evidence="6">
    <name type="scientific">Chlamydomonas euryale</name>
    <dbReference type="NCBI Taxonomy" id="1486919"/>
    <lineage>
        <taxon>Eukaryota</taxon>
        <taxon>Viridiplantae</taxon>
        <taxon>Chlorophyta</taxon>
        <taxon>core chlorophytes</taxon>
        <taxon>Chlorophyceae</taxon>
        <taxon>CS clade</taxon>
        <taxon>Chlamydomonadales</taxon>
        <taxon>Chlamydomonadaceae</taxon>
        <taxon>Chlamydomonas</taxon>
    </lineage>
</organism>
<dbReference type="GO" id="GO:0008270">
    <property type="term" value="F:zinc ion binding"/>
    <property type="evidence" value="ECO:0007669"/>
    <property type="project" value="InterPro"/>
</dbReference>
<sequence>MASLLQELAYVREQQRRANERAAHADKDKAAAVMAEQQQRTDSRRNAAAAAALAAAAHAVQAERQQVSDAERRFSLLATLGPPPLPNTGLPAVPPASSDPKITGADAATKLSAAAAALQRSSLEQDLEAGRPPLVTYKKRQPECPAAELFNCGTSHVPGWLLHPPADAEAAVPNLPARSGMGARLRPAALSAHSCVPPPYDEPTVPPPPSIFAQMQQAEVLRTMLPGRVINKLVFDSLEPPKASNLGGVGDDADGSDGGDPGDCTGVEAGGCTGGDADGDACAGLAFSGADAPEAAKPAALSAHATADAPANAADAPCGAAEAAPGAGEGEERSSGGRGGSCGIRRGGGSGSGAQCTFDYAKDLPAWYQPSGDDDTTLVFESRFESGNLRRALQVYPNEYDLILSPDVNTRGHTQWYYFAVSNTRKGQSYKFNIINLMKDNSLYNDGLLPLVHSARKLAGEGVGWHRSGEKVAYYGNNVPRGKAGRRHYFTLTFTVTSAYDRDVVHLAHCYPYTYTDLQRYLYAKLEQPLPRAVATRSTLCSTLAGNTVDVIRITSPGSVEALKKRRGVIISARVHPGETNASWMMKGVLDFLLGPSLDAKLLRDSFVFKLVPMLNPDGVIVGNYRCSLAGQDLNRVWNAPSRTLHPTIFAMKNMVKEFMTEREVVLFCDLHGHSRKKGIFCYGCEKLPRDFTPMYPGFPVPGSHGVLPTAPVRMQEKLIPLLLQANAPDLFMYNGCNFKVQKSKGGTGRVVSFRELGLANGFTMEASFCGSGSTGRWAGLHFSTMHLEKMGAALCTTVLDYCDPQAYGHTDLLAQLDYMHPEGGATRKLVMAADGTYIDADDFDEDDEPPTDSEDSDSDEESKRARADARRRRVERKAAMALQLQAGPAASMAPIAGNPSAAAGMGGGGAVPLSAQQQRHAASVANAAAQQAYQAALAAAIAAAAGAAAPVQLQEVLSRVAAAGATTDAPTDDRTSPTLNASRDDGAANVSGIAAGGNGSHSAASSPSLHHSAPGARAGTPAAAAASITPSQLAAAQAAAAQAAQQAYHAAFTAVAGSPPPAVHPPQGAPGSAPGPPQGEGPHHQDPQHQHSRSQGHPGWVPQPPPPWAHPSLPSEMVLQLPGMLNFAQQGWPCAATPHCMGAELPHGGGNAAESGVFPTGGGSGVAASSAESTPKKRKGRKKLDRALLQAEELKATQGLAACLPVVGAQFELPHSNSLTADASADAASPTATLAAAAAAAAAAGHGGTASPERVSPAKVAHQLPARAAASAVERAAMVSAAQAAADRVAGLEYARSIGIYRGEELSWANAGMSVLPSPPSAPNLSSLVSAASAAGSFTVATSAASASSAGAGLSAPQPRWPSPRAPYSATSRTNSMLQRQQQSGTSPGRFGE</sequence>
<feature type="region of interest" description="Disordered" evidence="4">
    <location>
        <begin position="1058"/>
        <end position="1115"/>
    </location>
</feature>
<comment type="similarity">
    <text evidence="2 3">Belongs to the peptidase M14 family.</text>
</comment>
<feature type="compositionally biased region" description="Basic and acidic residues" evidence="4">
    <location>
        <begin position="15"/>
        <end position="30"/>
    </location>
</feature>
<dbReference type="EMBL" id="HBEC01017246">
    <property type="protein sequence ID" value="CAD8288035.1"/>
    <property type="molecule type" value="Transcribed_RNA"/>
</dbReference>
<feature type="region of interest" description="Disordered" evidence="4">
    <location>
        <begin position="965"/>
        <end position="1024"/>
    </location>
</feature>
<dbReference type="Pfam" id="PF00246">
    <property type="entry name" value="Peptidase_M14"/>
    <property type="match status" value="1"/>
</dbReference>
<dbReference type="PANTHER" id="PTHR12756">
    <property type="entry name" value="CYTOSOLIC CARBOXYPEPTIDASE"/>
    <property type="match status" value="1"/>
</dbReference>
<accession>A0A6U2EXJ2</accession>
<dbReference type="Pfam" id="PF18027">
    <property type="entry name" value="Pepdidase_M14_N"/>
    <property type="match status" value="1"/>
</dbReference>
<evidence type="ECO:0000256" key="1">
    <source>
        <dbReference type="ARBA" id="ARBA00001947"/>
    </source>
</evidence>
<reference evidence="6" key="1">
    <citation type="submission" date="2021-01" db="EMBL/GenBank/DDBJ databases">
        <authorList>
            <person name="Corre E."/>
            <person name="Pelletier E."/>
            <person name="Niang G."/>
            <person name="Scheremetjew M."/>
            <person name="Finn R."/>
            <person name="Kale V."/>
            <person name="Holt S."/>
            <person name="Cochrane G."/>
            <person name="Meng A."/>
            <person name="Brown T."/>
            <person name="Cohen L."/>
        </authorList>
    </citation>
    <scope>NUCLEOTIDE SEQUENCE</scope>
    <source>
        <strain evidence="6">CCMP219</strain>
    </source>
</reference>
<dbReference type="GO" id="GO:0004181">
    <property type="term" value="F:metallocarboxypeptidase activity"/>
    <property type="evidence" value="ECO:0007669"/>
    <property type="project" value="InterPro"/>
</dbReference>
<proteinExistence type="inferred from homology"/>
<protein>
    <recommendedName>
        <fullName evidence="5">Peptidase M14 domain-containing protein</fullName>
    </recommendedName>
</protein>
<feature type="compositionally biased region" description="Pro residues" evidence="4">
    <location>
        <begin position="1059"/>
        <end position="1080"/>
    </location>
</feature>
<dbReference type="InterPro" id="IPR040626">
    <property type="entry name" value="Pepdidase_M14_N"/>
</dbReference>
<dbReference type="Gene3D" id="3.40.630.10">
    <property type="entry name" value="Zn peptidases"/>
    <property type="match status" value="1"/>
</dbReference>
<dbReference type="PANTHER" id="PTHR12756:SF45">
    <property type="entry name" value="CYTOSOLIC CARBOXYPEPTIDASE NNA1"/>
    <property type="match status" value="1"/>
</dbReference>
<feature type="compositionally biased region" description="Low complexity" evidence="4">
    <location>
        <begin position="1001"/>
        <end position="1024"/>
    </location>
</feature>
<feature type="compositionally biased region" description="Polar residues" evidence="4">
    <location>
        <begin position="1370"/>
        <end position="1388"/>
    </location>
</feature>
<dbReference type="Gene3D" id="2.60.40.3120">
    <property type="match status" value="1"/>
</dbReference>
<evidence type="ECO:0000259" key="5">
    <source>
        <dbReference type="PROSITE" id="PS52035"/>
    </source>
</evidence>
<dbReference type="GO" id="GO:0006508">
    <property type="term" value="P:proteolysis"/>
    <property type="evidence" value="ECO:0007669"/>
    <property type="project" value="InterPro"/>
</dbReference>
<feature type="region of interest" description="Disordered" evidence="4">
    <location>
        <begin position="15"/>
        <end position="47"/>
    </location>
</feature>